<dbReference type="SUPFAM" id="SSF46689">
    <property type="entry name" value="Homeodomain-like"/>
    <property type="match status" value="1"/>
</dbReference>
<dbReference type="InterPro" id="IPR001005">
    <property type="entry name" value="SANT/Myb"/>
</dbReference>
<sequence length="496" mass="57036">MDTEVHSRIGVDFQVRIPQVINVPPSKRYNESESNFEVSLWTPSNNLSDEALSEFLRKASYYGYREESARVFLHWHNYNLKNATDDLPNYTPFLNKWNKNEVKRFLKFLDHKSRKDFAILKRSFPKHELGEIASLYYQIAAPIRTRSKIDNKAEDNLRQCLEKASNLDILPKNVTQEDVDHRLHIQQVSLSPFASVPQSQQPRQLIGKSEDGFERLFDRHLISLLGIHEAKRVNSKLMLDRPFPVKALIDDTIPEDLKLISHDNADMNGISELHSTDSSCNNSQNERYTLPQEIHYSHNEFLRFLNNSDAVDAELPQDLDKILAEMDEGINNARKSVNEQSRTLLQAVDALKPPDGIPKISYRWTKKELALTLTAITRLGFDFRGIAKIVGTKSESFIRDFYNRWNYKSVKPTVKVEEKEPEKMEESAGVGRLKRTRSKKTLEAVDSNTGPSSQEESPCKSTPSKKKREQQEVVAAVSPSKRQSKRQVVPPRRHSP</sequence>
<keyword evidence="7" id="KW-1185">Reference proteome</keyword>
<feature type="compositionally biased region" description="Polar residues" evidence="4">
    <location>
        <begin position="446"/>
        <end position="462"/>
    </location>
</feature>
<dbReference type="Pfam" id="PF01448">
    <property type="entry name" value="ELM2"/>
    <property type="match status" value="1"/>
</dbReference>
<evidence type="ECO:0000313" key="6">
    <source>
        <dbReference type="EMBL" id="KAL3314917.1"/>
    </source>
</evidence>
<dbReference type="CDD" id="cd00167">
    <property type="entry name" value="SANT"/>
    <property type="match status" value="1"/>
</dbReference>
<keyword evidence="1" id="KW-0805">Transcription regulation</keyword>
<gene>
    <name evidence="6" type="ORF">Ciccas_006449</name>
</gene>
<evidence type="ECO:0000256" key="2">
    <source>
        <dbReference type="ARBA" id="ARBA00023163"/>
    </source>
</evidence>
<dbReference type="InterPro" id="IPR009057">
    <property type="entry name" value="Homeodomain-like_sf"/>
</dbReference>
<evidence type="ECO:0000256" key="4">
    <source>
        <dbReference type="SAM" id="MobiDB-lite"/>
    </source>
</evidence>
<dbReference type="InterPro" id="IPR000949">
    <property type="entry name" value="ELM2_dom"/>
</dbReference>
<evidence type="ECO:0000313" key="7">
    <source>
        <dbReference type="Proteomes" id="UP001626550"/>
    </source>
</evidence>
<name>A0ABD2Q6Q7_9PLAT</name>
<dbReference type="PANTHER" id="PTHR16089">
    <property type="entry name" value="REST COREPRESSOR COREST PROTEIN-RELATED"/>
    <property type="match status" value="1"/>
</dbReference>
<keyword evidence="2" id="KW-0804">Transcription</keyword>
<protein>
    <recommendedName>
        <fullName evidence="5">ELM2 domain-containing protein</fullName>
    </recommendedName>
</protein>
<feature type="region of interest" description="Disordered" evidence="4">
    <location>
        <begin position="416"/>
        <end position="496"/>
    </location>
</feature>
<comment type="caution">
    <text evidence="6">The sequence shown here is derived from an EMBL/GenBank/DDBJ whole genome shotgun (WGS) entry which is preliminary data.</text>
</comment>
<evidence type="ECO:0000256" key="3">
    <source>
        <dbReference type="ARBA" id="ARBA00023242"/>
    </source>
</evidence>
<keyword evidence="3" id="KW-0539">Nucleus</keyword>
<dbReference type="EMBL" id="JBJKFK010000871">
    <property type="protein sequence ID" value="KAL3314917.1"/>
    <property type="molecule type" value="Genomic_DNA"/>
</dbReference>
<evidence type="ECO:0000256" key="1">
    <source>
        <dbReference type="ARBA" id="ARBA00023015"/>
    </source>
</evidence>
<dbReference type="PROSITE" id="PS51156">
    <property type="entry name" value="ELM2"/>
    <property type="match status" value="1"/>
</dbReference>
<dbReference type="Gene3D" id="1.20.58.1880">
    <property type="match status" value="1"/>
</dbReference>
<dbReference type="Proteomes" id="UP001626550">
    <property type="component" value="Unassembled WGS sequence"/>
</dbReference>
<dbReference type="SMART" id="SM01189">
    <property type="entry name" value="ELM2"/>
    <property type="match status" value="1"/>
</dbReference>
<dbReference type="AlphaFoldDB" id="A0ABD2Q6Q7"/>
<accession>A0ABD2Q6Q7</accession>
<feature type="compositionally biased region" description="Basic and acidic residues" evidence="4">
    <location>
        <begin position="416"/>
        <end position="426"/>
    </location>
</feature>
<organism evidence="6 7">
    <name type="scientific">Cichlidogyrus casuarinus</name>
    <dbReference type="NCBI Taxonomy" id="1844966"/>
    <lineage>
        <taxon>Eukaryota</taxon>
        <taxon>Metazoa</taxon>
        <taxon>Spiralia</taxon>
        <taxon>Lophotrochozoa</taxon>
        <taxon>Platyhelminthes</taxon>
        <taxon>Monogenea</taxon>
        <taxon>Monopisthocotylea</taxon>
        <taxon>Dactylogyridea</taxon>
        <taxon>Ancyrocephalidae</taxon>
        <taxon>Cichlidogyrus</taxon>
    </lineage>
</organism>
<evidence type="ECO:0000259" key="5">
    <source>
        <dbReference type="PROSITE" id="PS51156"/>
    </source>
</evidence>
<proteinExistence type="predicted"/>
<feature type="domain" description="ELM2" evidence="5">
    <location>
        <begin position="5"/>
        <end position="91"/>
    </location>
</feature>
<dbReference type="PANTHER" id="PTHR16089:SF28">
    <property type="entry name" value="REST COREPRESSOR"/>
    <property type="match status" value="1"/>
</dbReference>
<dbReference type="Gene3D" id="4.10.1240.50">
    <property type="match status" value="1"/>
</dbReference>
<reference evidence="6 7" key="1">
    <citation type="submission" date="2024-11" db="EMBL/GenBank/DDBJ databases">
        <title>Adaptive evolution of stress response genes in parasites aligns with host niche diversity.</title>
        <authorList>
            <person name="Hahn C."/>
            <person name="Resl P."/>
        </authorList>
    </citation>
    <scope>NUCLEOTIDE SEQUENCE [LARGE SCALE GENOMIC DNA]</scope>
    <source>
        <strain evidence="6">EGGRZ-B1_66</strain>
        <tissue evidence="6">Body</tissue>
    </source>
</reference>
<dbReference type="InterPro" id="IPR051066">
    <property type="entry name" value="Trans_reg/Corepressor"/>
</dbReference>